<dbReference type="EMBL" id="CACRXK020005143">
    <property type="protein sequence ID" value="CAB4005258.1"/>
    <property type="molecule type" value="Genomic_DNA"/>
</dbReference>
<dbReference type="Pfam" id="PF16064">
    <property type="entry name" value="DUF4806"/>
    <property type="match status" value="1"/>
</dbReference>
<proteinExistence type="predicted"/>
<dbReference type="OrthoDB" id="5989442at2759"/>
<feature type="domain" description="DUF4806" evidence="2">
    <location>
        <begin position="193"/>
        <end position="263"/>
    </location>
</feature>
<evidence type="ECO:0000313" key="3">
    <source>
        <dbReference type="EMBL" id="CAB4005258.1"/>
    </source>
</evidence>
<dbReference type="InterPro" id="IPR032071">
    <property type="entry name" value="DUF4806"/>
</dbReference>
<feature type="compositionally biased region" description="Polar residues" evidence="1">
    <location>
        <begin position="118"/>
        <end position="127"/>
    </location>
</feature>
<evidence type="ECO:0000256" key="1">
    <source>
        <dbReference type="SAM" id="MobiDB-lite"/>
    </source>
</evidence>
<organism evidence="3 4">
    <name type="scientific">Paramuricea clavata</name>
    <name type="common">Red gorgonian</name>
    <name type="synonym">Violescent sea-whip</name>
    <dbReference type="NCBI Taxonomy" id="317549"/>
    <lineage>
        <taxon>Eukaryota</taxon>
        <taxon>Metazoa</taxon>
        <taxon>Cnidaria</taxon>
        <taxon>Anthozoa</taxon>
        <taxon>Octocorallia</taxon>
        <taxon>Malacalcyonacea</taxon>
        <taxon>Plexauridae</taxon>
        <taxon>Paramuricea</taxon>
    </lineage>
</organism>
<keyword evidence="4" id="KW-1185">Reference proteome</keyword>
<name>A0A7D9E9P7_PARCT</name>
<gene>
    <name evidence="3" type="ORF">PACLA_8A059407</name>
</gene>
<reference evidence="3" key="1">
    <citation type="submission" date="2020-04" db="EMBL/GenBank/DDBJ databases">
        <authorList>
            <person name="Alioto T."/>
            <person name="Alioto T."/>
            <person name="Gomez Garrido J."/>
        </authorList>
    </citation>
    <scope>NUCLEOTIDE SEQUENCE</scope>
    <source>
        <strain evidence="3">A484AB</strain>
    </source>
</reference>
<sequence length="308" mass="34005">MSPQYPPAPRQLAPMMPVPPTYFMNSQQSSDMNNQQLSSCSQTSGQNFSHGFHVTEDTFPERDLISGVNQILRNDIFEDQPLNAPSLNLDLLGTGSSSCPASIGNEASRSSNRRQEQSDGSSPSMVSDETPKLSHRNLRQEQPDNFQQAVLSKLDVMIEKQSECLSMLQVLLGAVKGVGGQDMLEDVLPKPKDTCEELEEMSAGLSDDDVRKKTLNLLVALCGHTCAESVRRIMAKIGTNTLWSAYSLKGRKAKRAFKDLAMSTLVIKACLRIHKGTSEKEIEEQIAEYLKHAPNKAGGSRHKDRKNE</sequence>
<feature type="region of interest" description="Disordered" evidence="1">
    <location>
        <begin position="100"/>
        <end position="144"/>
    </location>
</feature>
<accession>A0A7D9E9P7</accession>
<protein>
    <recommendedName>
        <fullName evidence="2">DUF4806 domain-containing protein</fullName>
    </recommendedName>
</protein>
<dbReference type="PANTHER" id="PTHR34153:SF2">
    <property type="entry name" value="SI:CH211-262H13.3-RELATED"/>
    <property type="match status" value="1"/>
</dbReference>
<dbReference type="AlphaFoldDB" id="A0A7D9E9P7"/>
<comment type="caution">
    <text evidence="3">The sequence shown here is derived from an EMBL/GenBank/DDBJ whole genome shotgun (WGS) entry which is preliminary data.</text>
</comment>
<evidence type="ECO:0000313" key="4">
    <source>
        <dbReference type="Proteomes" id="UP001152795"/>
    </source>
</evidence>
<feature type="compositionally biased region" description="Low complexity" evidence="1">
    <location>
        <begin position="25"/>
        <end position="39"/>
    </location>
</feature>
<dbReference type="Proteomes" id="UP001152795">
    <property type="component" value="Unassembled WGS sequence"/>
</dbReference>
<dbReference type="PANTHER" id="PTHR34153">
    <property type="entry name" value="SI:CH211-262H13.3-RELATED-RELATED"/>
    <property type="match status" value="1"/>
</dbReference>
<feature type="region of interest" description="Disordered" evidence="1">
    <location>
        <begin position="25"/>
        <end position="45"/>
    </location>
</feature>
<evidence type="ECO:0000259" key="2">
    <source>
        <dbReference type="Pfam" id="PF16064"/>
    </source>
</evidence>
<feature type="compositionally biased region" description="Polar residues" evidence="1">
    <location>
        <begin position="100"/>
        <end position="110"/>
    </location>
</feature>